<evidence type="ECO:0000256" key="4">
    <source>
        <dbReference type="PIRSR" id="PIRSR001434-2"/>
    </source>
</evidence>
<dbReference type="PANTHER" id="PTHR11808">
    <property type="entry name" value="TRANS-SULFURATION ENZYME FAMILY MEMBER"/>
    <property type="match status" value="1"/>
</dbReference>
<dbReference type="SUPFAM" id="SSF53383">
    <property type="entry name" value="PLP-dependent transferases"/>
    <property type="match status" value="1"/>
</dbReference>
<proteinExistence type="inferred from homology"/>
<dbReference type="InterPro" id="IPR015421">
    <property type="entry name" value="PyrdxlP-dep_Trfase_major"/>
</dbReference>
<comment type="caution">
    <text evidence="6">The sequence shown here is derived from an EMBL/GenBank/DDBJ whole genome shotgun (WGS) entry which is preliminary data.</text>
</comment>
<dbReference type="Pfam" id="PF01053">
    <property type="entry name" value="Cys_Met_Meta_PP"/>
    <property type="match status" value="1"/>
</dbReference>
<gene>
    <name evidence="6" type="ORF">GCM10011342_00900</name>
</gene>
<protein>
    <submittedName>
        <fullName evidence="6">Cystathionine gamma-synthase</fullName>
    </submittedName>
</protein>
<dbReference type="InterPro" id="IPR015424">
    <property type="entry name" value="PyrdxlP-dep_Trfase"/>
</dbReference>
<dbReference type="Gene3D" id="3.90.1150.10">
    <property type="entry name" value="Aspartate Aminotransferase, domain 1"/>
    <property type="match status" value="1"/>
</dbReference>
<sequence>MQLEKGKPETMKPETIAIHTPGIGRDGAVAPSIQLSTTWQHGPAYENLHGFQYVRDTNPNVADLEARLAAMEGGAVAAAFASGMAAGAALLAALPEGCRVIFHHDLYHDFRNLAAATFPVRNIQAVFVDMTDIDALEAALSGNTALVWFETPSNPKLDIIDIAAVCRLAHDGGARVVVDGTFATPVLQRPLALGADYVIHSLTKYMGGHSDIQGGAVIAREDDAAARALFATRKVTGGVLSPFNAWLVSRGLQTLHCRMEAHCRNAAAVAGFLAGHDRVEIVHYPFLPGRAGEDIARSQMKAGGGMVSVEIAGGRDGALAMASRVRLILNATSLGGVESLIEHRASVEGPKPRSPQGLLRLSVGLENADDLIGDLDQALNF</sequence>
<evidence type="ECO:0000256" key="2">
    <source>
        <dbReference type="ARBA" id="ARBA00009077"/>
    </source>
</evidence>
<dbReference type="InterPro" id="IPR000277">
    <property type="entry name" value="Cys/Met-Metab_PyrdxlP-dep_enz"/>
</dbReference>
<reference evidence="6" key="2">
    <citation type="submission" date="2020-09" db="EMBL/GenBank/DDBJ databases">
        <authorList>
            <person name="Sun Q."/>
            <person name="Zhou Y."/>
        </authorList>
    </citation>
    <scope>NUCLEOTIDE SEQUENCE</scope>
    <source>
        <strain evidence="6">CGMCC 1.12921</strain>
    </source>
</reference>
<evidence type="ECO:0000313" key="6">
    <source>
        <dbReference type="EMBL" id="GGC95926.1"/>
    </source>
</evidence>
<dbReference type="AlphaFoldDB" id="A0A8J2V3P2"/>
<dbReference type="RefSeq" id="WP_206711292.1">
    <property type="nucleotide sequence ID" value="NZ_BMGH01000001.1"/>
</dbReference>
<dbReference type="Gene3D" id="3.40.640.10">
    <property type="entry name" value="Type I PLP-dependent aspartate aminotransferase-like (Major domain)"/>
    <property type="match status" value="1"/>
</dbReference>
<dbReference type="InterPro" id="IPR015422">
    <property type="entry name" value="PyrdxlP-dep_Trfase_small"/>
</dbReference>
<evidence type="ECO:0000256" key="5">
    <source>
        <dbReference type="RuleBase" id="RU362118"/>
    </source>
</evidence>
<dbReference type="GO" id="GO:0004123">
    <property type="term" value="F:cystathionine gamma-lyase activity"/>
    <property type="evidence" value="ECO:0007669"/>
    <property type="project" value="TreeGrafter"/>
</dbReference>
<keyword evidence="3 4" id="KW-0663">Pyridoxal phosphate</keyword>
<dbReference type="GO" id="GO:0019346">
    <property type="term" value="P:transsulfuration"/>
    <property type="evidence" value="ECO:0007669"/>
    <property type="project" value="InterPro"/>
</dbReference>
<organism evidence="6 7">
    <name type="scientific">Aquisalinus flavus</name>
    <dbReference type="NCBI Taxonomy" id="1526572"/>
    <lineage>
        <taxon>Bacteria</taxon>
        <taxon>Pseudomonadati</taxon>
        <taxon>Pseudomonadota</taxon>
        <taxon>Alphaproteobacteria</taxon>
        <taxon>Parvularculales</taxon>
        <taxon>Parvularculaceae</taxon>
        <taxon>Aquisalinus</taxon>
    </lineage>
</organism>
<dbReference type="FunFam" id="3.40.640.10:FF:000046">
    <property type="entry name" value="Cystathionine gamma-lyase"/>
    <property type="match status" value="1"/>
</dbReference>
<keyword evidence="7" id="KW-1185">Reference proteome</keyword>
<dbReference type="EMBL" id="BMGH01000001">
    <property type="protein sequence ID" value="GGC95926.1"/>
    <property type="molecule type" value="Genomic_DNA"/>
</dbReference>
<dbReference type="InterPro" id="IPR054542">
    <property type="entry name" value="Cys_met_metab_PP"/>
</dbReference>
<dbReference type="Proteomes" id="UP000613582">
    <property type="component" value="Unassembled WGS sequence"/>
</dbReference>
<dbReference type="GO" id="GO:0030170">
    <property type="term" value="F:pyridoxal phosphate binding"/>
    <property type="evidence" value="ECO:0007669"/>
    <property type="project" value="InterPro"/>
</dbReference>
<name>A0A8J2V3P2_9PROT</name>
<feature type="modified residue" description="N6-(pyridoxal phosphate)lysine" evidence="4">
    <location>
        <position position="204"/>
    </location>
</feature>
<comment type="similarity">
    <text evidence="2 5">Belongs to the trans-sulfuration enzymes family.</text>
</comment>
<evidence type="ECO:0000256" key="3">
    <source>
        <dbReference type="ARBA" id="ARBA00022898"/>
    </source>
</evidence>
<accession>A0A8J2V3P2</accession>
<evidence type="ECO:0000256" key="1">
    <source>
        <dbReference type="ARBA" id="ARBA00001933"/>
    </source>
</evidence>
<evidence type="ECO:0000313" key="7">
    <source>
        <dbReference type="Proteomes" id="UP000613582"/>
    </source>
</evidence>
<comment type="cofactor">
    <cofactor evidence="1 5">
        <name>pyridoxal 5'-phosphate</name>
        <dbReference type="ChEBI" id="CHEBI:597326"/>
    </cofactor>
</comment>
<reference evidence="6" key="1">
    <citation type="journal article" date="2014" name="Int. J. Syst. Evol. Microbiol.">
        <title>Complete genome sequence of Corynebacterium casei LMG S-19264T (=DSM 44701T), isolated from a smear-ripened cheese.</title>
        <authorList>
            <consortium name="US DOE Joint Genome Institute (JGI-PGF)"/>
            <person name="Walter F."/>
            <person name="Albersmeier A."/>
            <person name="Kalinowski J."/>
            <person name="Ruckert C."/>
        </authorList>
    </citation>
    <scope>NUCLEOTIDE SEQUENCE</scope>
    <source>
        <strain evidence="6">CGMCC 1.12921</strain>
    </source>
</reference>
<dbReference type="PROSITE" id="PS00868">
    <property type="entry name" value="CYS_MET_METAB_PP"/>
    <property type="match status" value="1"/>
</dbReference>
<dbReference type="GO" id="GO:0019343">
    <property type="term" value="P:cysteine biosynthetic process via cystathionine"/>
    <property type="evidence" value="ECO:0007669"/>
    <property type="project" value="TreeGrafter"/>
</dbReference>
<dbReference type="PANTHER" id="PTHR11808:SF15">
    <property type="entry name" value="CYSTATHIONINE GAMMA-LYASE"/>
    <property type="match status" value="1"/>
</dbReference>
<dbReference type="GO" id="GO:0005737">
    <property type="term" value="C:cytoplasm"/>
    <property type="evidence" value="ECO:0007669"/>
    <property type="project" value="TreeGrafter"/>
</dbReference>
<dbReference type="PIRSF" id="PIRSF001434">
    <property type="entry name" value="CGS"/>
    <property type="match status" value="1"/>
</dbReference>